<name>A0ABV2LML8_9BACL</name>
<sequence length="32" mass="3625">MVKEMVVIQIAVTVVINDDSTISYHGLPEEMY</sequence>
<keyword evidence="2" id="KW-1185">Reference proteome</keyword>
<evidence type="ECO:0000313" key="1">
    <source>
        <dbReference type="EMBL" id="MET3729814.1"/>
    </source>
</evidence>
<comment type="caution">
    <text evidence="1">The sequence shown here is derived from an EMBL/GenBank/DDBJ whole genome shotgun (WGS) entry which is preliminary data.</text>
</comment>
<organism evidence="1 2">
    <name type="scientific">Fictibacillus halophilus</name>
    <dbReference type="NCBI Taxonomy" id="1610490"/>
    <lineage>
        <taxon>Bacteria</taxon>
        <taxon>Bacillati</taxon>
        <taxon>Bacillota</taxon>
        <taxon>Bacilli</taxon>
        <taxon>Bacillales</taxon>
        <taxon>Fictibacillaceae</taxon>
        <taxon>Fictibacillus</taxon>
    </lineage>
</organism>
<protein>
    <submittedName>
        <fullName evidence="1">Uncharacterized protein</fullName>
    </submittedName>
</protein>
<gene>
    <name evidence="1" type="ORF">ABID52_003395</name>
</gene>
<dbReference type="Proteomes" id="UP001549097">
    <property type="component" value="Unassembled WGS sequence"/>
</dbReference>
<reference evidence="1 2" key="1">
    <citation type="submission" date="2024-06" db="EMBL/GenBank/DDBJ databases">
        <title>Genomic Encyclopedia of Type Strains, Phase IV (KMG-IV): sequencing the most valuable type-strain genomes for metagenomic binning, comparative biology and taxonomic classification.</title>
        <authorList>
            <person name="Goeker M."/>
        </authorList>
    </citation>
    <scope>NUCLEOTIDE SEQUENCE [LARGE SCALE GENOMIC DNA]</scope>
    <source>
        <strain evidence="1 2">DSM 100124</strain>
    </source>
</reference>
<dbReference type="EMBL" id="JBEPMP010000001">
    <property type="protein sequence ID" value="MET3729814.1"/>
    <property type="molecule type" value="Genomic_DNA"/>
</dbReference>
<proteinExistence type="predicted"/>
<evidence type="ECO:0000313" key="2">
    <source>
        <dbReference type="Proteomes" id="UP001549097"/>
    </source>
</evidence>
<accession>A0ABV2LML8</accession>